<proteinExistence type="inferred from homology"/>
<dbReference type="PROSITE" id="PS51187">
    <property type="entry name" value="AUTOINDUCER_SYNTH_2"/>
    <property type="match status" value="1"/>
</dbReference>
<evidence type="ECO:0000256" key="7">
    <source>
        <dbReference type="PROSITE-ProRule" id="PRU00533"/>
    </source>
</evidence>
<dbReference type="SUPFAM" id="SSF55729">
    <property type="entry name" value="Acyl-CoA N-acyltransferases (Nat)"/>
    <property type="match status" value="1"/>
</dbReference>
<comment type="catalytic activity">
    <reaction evidence="6 8">
        <text>a fatty acyl-[ACP] + S-adenosyl-L-methionine = an N-acyl-L-homoserine lactone + S-methyl-5'-thioadenosine + holo-[ACP] + H(+)</text>
        <dbReference type="Rhea" id="RHEA:10096"/>
        <dbReference type="Rhea" id="RHEA-COMP:9685"/>
        <dbReference type="Rhea" id="RHEA-COMP:14125"/>
        <dbReference type="ChEBI" id="CHEBI:15378"/>
        <dbReference type="ChEBI" id="CHEBI:17509"/>
        <dbReference type="ChEBI" id="CHEBI:55474"/>
        <dbReference type="ChEBI" id="CHEBI:59789"/>
        <dbReference type="ChEBI" id="CHEBI:64479"/>
        <dbReference type="ChEBI" id="CHEBI:138651"/>
        <dbReference type="EC" id="2.3.1.184"/>
    </reaction>
</comment>
<dbReference type="InterPro" id="IPR016181">
    <property type="entry name" value="Acyl_CoA_acyltransferase"/>
</dbReference>
<dbReference type="PANTHER" id="PTHR39322:SF1">
    <property type="entry name" value="ISOVALERYL-HOMOSERINE LACTONE SYNTHASE"/>
    <property type="match status" value="1"/>
</dbReference>
<protein>
    <recommendedName>
        <fullName evidence="1 8">Acyl-homoserine-lactone synthase</fullName>
        <ecNumber evidence="1 8">2.3.1.184</ecNumber>
    </recommendedName>
    <alternativeName>
        <fullName evidence="8">Autoinducer synthesis protein</fullName>
    </alternativeName>
</protein>
<keyword evidence="5 7" id="KW-0071">Autoinducer synthesis</keyword>
<dbReference type="Pfam" id="PF00765">
    <property type="entry name" value="Autoind_synth"/>
    <property type="match status" value="1"/>
</dbReference>
<evidence type="ECO:0000256" key="4">
    <source>
        <dbReference type="ARBA" id="ARBA00022691"/>
    </source>
</evidence>
<evidence type="ECO:0000256" key="5">
    <source>
        <dbReference type="ARBA" id="ARBA00022929"/>
    </source>
</evidence>
<gene>
    <name evidence="9" type="ORF">JNB85_19580</name>
</gene>
<keyword evidence="2 7" id="KW-0673">Quorum sensing</keyword>
<keyword evidence="10" id="KW-1185">Reference proteome</keyword>
<accession>A0ABS7GXA8</accession>
<keyword evidence="4 8" id="KW-0949">S-adenosyl-L-methionine</keyword>
<evidence type="ECO:0000313" key="9">
    <source>
        <dbReference type="EMBL" id="MBW9054608.1"/>
    </source>
</evidence>
<evidence type="ECO:0000256" key="2">
    <source>
        <dbReference type="ARBA" id="ARBA00022654"/>
    </source>
</evidence>
<evidence type="ECO:0000256" key="6">
    <source>
        <dbReference type="ARBA" id="ARBA00048576"/>
    </source>
</evidence>
<dbReference type="EMBL" id="JAEUAK010000007">
    <property type="protein sequence ID" value="MBW9054608.1"/>
    <property type="molecule type" value="Genomic_DNA"/>
</dbReference>
<comment type="similarity">
    <text evidence="7 8">Belongs to the autoinducer synthase family.</text>
</comment>
<dbReference type="RefSeq" id="WP_220335963.1">
    <property type="nucleotide sequence ID" value="NZ_JAEUAK010000007.1"/>
</dbReference>
<dbReference type="Gene3D" id="3.40.630.30">
    <property type="match status" value="1"/>
</dbReference>
<sequence>MFATAIAPADAASEPYLLDSMFRLRARVFGARLNWEVTVEEGRERDRFDDLAVSYIIIVDEGGEAIASARLLPALGPTMLVDVFPELLGDRPFVPHARMVESSRFCVDTETKAAAGAFGLNEATVFLFAAILEWCLAKGMTEIATVTDLRFERILKRAAWPLSRYGKPHLIGNVMSVAGSLPVSDEHFQALRPAAYRSPLSTCFRCAA</sequence>
<evidence type="ECO:0000256" key="8">
    <source>
        <dbReference type="RuleBase" id="RU361135"/>
    </source>
</evidence>
<organism evidence="9 10">
    <name type="scientific">Rhizobium mesosinicum</name>
    <dbReference type="NCBI Taxonomy" id="335017"/>
    <lineage>
        <taxon>Bacteria</taxon>
        <taxon>Pseudomonadati</taxon>
        <taxon>Pseudomonadota</taxon>
        <taxon>Alphaproteobacteria</taxon>
        <taxon>Hyphomicrobiales</taxon>
        <taxon>Rhizobiaceae</taxon>
        <taxon>Rhizobium/Agrobacterium group</taxon>
        <taxon>Rhizobium</taxon>
    </lineage>
</organism>
<dbReference type="PANTHER" id="PTHR39322">
    <property type="entry name" value="ACYL-HOMOSERINE-LACTONE SYNTHASE"/>
    <property type="match status" value="1"/>
</dbReference>
<keyword evidence="3 8" id="KW-0808">Transferase</keyword>
<evidence type="ECO:0000256" key="1">
    <source>
        <dbReference type="ARBA" id="ARBA00012340"/>
    </source>
</evidence>
<dbReference type="InterPro" id="IPR018311">
    <property type="entry name" value="Autoind_synth_CS"/>
</dbReference>
<dbReference type="InterPro" id="IPR001690">
    <property type="entry name" value="Autoind_synthase"/>
</dbReference>
<dbReference type="PRINTS" id="PR01549">
    <property type="entry name" value="AUTOINDCRSYN"/>
</dbReference>
<name>A0ABS7GXA8_9HYPH</name>
<comment type="caution">
    <text evidence="9">The sequence shown here is derived from an EMBL/GenBank/DDBJ whole genome shotgun (WGS) entry which is preliminary data.</text>
</comment>
<dbReference type="PROSITE" id="PS00949">
    <property type="entry name" value="AUTOINDUCER_SYNTH_1"/>
    <property type="match status" value="1"/>
</dbReference>
<reference evidence="9 10" key="1">
    <citation type="journal article" date="2021" name="MBio">
        <title>Poor Competitiveness of Bradyrhizobium in Pigeon Pea Root Colonization in Indian Soils.</title>
        <authorList>
            <person name="Chalasani D."/>
            <person name="Basu A."/>
            <person name="Pullabhotla S.V.S.R.N."/>
            <person name="Jorrin B."/>
            <person name="Neal A.L."/>
            <person name="Poole P.S."/>
            <person name="Podile A.R."/>
            <person name="Tkacz A."/>
        </authorList>
    </citation>
    <scope>NUCLEOTIDE SEQUENCE [LARGE SCALE GENOMIC DNA]</scope>
    <source>
        <strain evidence="9 10">HU56</strain>
    </source>
</reference>
<evidence type="ECO:0000313" key="10">
    <source>
        <dbReference type="Proteomes" id="UP000717752"/>
    </source>
</evidence>
<evidence type="ECO:0000256" key="3">
    <source>
        <dbReference type="ARBA" id="ARBA00022679"/>
    </source>
</evidence>
<dbReference type="EC" id="2.3.1.184" evidence="1 8"/>
<dbReference type="Proteomes" id="UP000717752">
    <property type="component" value="Unassembled WGS sequence"/>
</dbReference>